<name>A0A9D7XF76_9BACT</name>
<dbReference type="InterPro" id="IPR003489">
    <property type="entry name" value="RHF/RaiA"/>
</dbReference>
<dbReference type="Pfam" id="PF02482">
    <property type="entry name" value="Ribosomal_S30AE"/>
    <property type="match status" value="1"/>
</dbReference>
<reference evidence="1 2" key="1">
    <citation type="submission" date="2020-10" db="EMBL/GenBank/DDBJ databases">
        <title>Connecting structure to function with the recovery of over 1000 high-quality activated sludge metagenome-assembled genomes encoding full-length rRNA genes using long-read sequencing.</title>
        <authorList>
            <person name="Singleton C.M."/>
            <person name="Petriglieri F."/>
            <person name="Kristensen J.M."/>
            <person name="Kirkegaard R.H."/>
            <person name="Michaelsen T.Y."/>
            <person name="Andersen M.H."/>
            <person name="Karst S.M."/>
            <person name="Dueholm M.S."/>
            <person name="Nielsen P.H."/>
            <person name="Albertsen M."/>
        </authorList>
    </citation>
    <scope>NUCLEOTIDE SEQUENCE [LARGE SCALE GENOMIC DNA]</scope>
    <source>
        <strain evidence="1">Ribe_18-Q3-R11-54_BAT3C.373</strain>
    </source>
</reference>
<accession>A0A9D7XF76</accession>
<evidence type="ECO:0000313" key="1">
    <source>
        <dbReference type="EMBL" id="MBK9719904.1"/>
    </source>
</evidence>
<proteinExistence type="predicted"/>
<dbReference type="InterPro" id="IPR036567">
    <property type="entry name" value="RHF-like"/>
</dbReference>
<dbReference type="SUPFAM" id="SSF69754">
    <property type="entry name" value="Ribosome binding protein Y (YfiA homologue)"/>
    <property type="match status" value="1"/>
</dbReference>
<organism evidence="1 2">
    <name type="scientific">Candidatus Defluviibacterium haderslevense</name>
    <dbReference type="NCBI Taxonomy" id="2981993"/>
    <lineage>
        <taxon>Bacteria</taxon>
        <taxon>Pseudomonadati</taxon>
        <taxon>Bacteroidota</taxon>
        <taxon>Saprospiria</taxon>
        <taxon>Saprospirales</taxon>
        <taxon>Saprospiraceae</taxon>
        <taxon>Candidatus Defluviibacterium</taxon>
    </lineage>
</organism>
<sequence length="101" mass="11665">MVTRIQSVHFDADLKLIQFIEEKLSTLDHFLAKSTIEAKVVLTLEKVGKIQDKIVEILINLPGRAVVAKSRNKSFERALFETLQSIKRQILKYKSKIQEKQ</sequence>
<dbReference type="Gene3D" id="3.30.160.100">
    <property type="entry name" value="Ribosome hibernation promotion factor-like"/>
    <property type="match status" value="1"/>
</dbReference>
<dbReference type="EMBL" id="JADKFW010000021">
    <property type="protein sequence ID" value="MBK9719904.1"/>
    <property type="molecule type" value="Genomic_DNA"/>
</dbReference>
<protein>
    <submittedName>
        <fullName evidence="1">Ribosome-associated translation inhibitor RaiA</fullName>
    </submittedName>
</protein>
<dbReference type="Proteomes" id="UP000808349">
    <property type="component" value="Unassembled WGS sequence"/>
</dbReference>
<evidence type="ECO:0000313" key="2">
    <source>
        <dbReference type="Proteomes" id="UP000808349"/>
    </source>
</evidence>
<dbReference type="NCBIfam" id="TIGR00741">
    <property type="entry name" value="yfiA"/>
    <property type="match status" value="1"/>
</dbReference>
<comment type="caution">
    <text evidence="1">The sequence shown here is derived from an EMBL/GenBank/DDBJ whole genome shotgun (WGS) entry which is preliminary data.</text>
</comment>
<dbReference type="AlphaFoldDB" id="A0A9D7XF76"/>
<gene>
    <name evidence="1" type="primary">raiA</name>
    <name evidence="1" type="ORF">IPO85_20775</name>
</gene>